<feature type="domain" description="Histidine kinase" evidence="9">
    <location>
        <begin position="351"/>
        <end position="565"/>
    </location>
</feature>
<reference evidence="11 12" key="1">
    <citation type="submission" date="2023-07" db="EMBL/GenBank/DDBJ databases">
        <title>Functional and genomic diversity of the sorghum phyllosphere microbiome.</title>
        <authorList>
            <person name="Shade A."/>
        </authorList>
    </citation>
    <scope>NUCLEOTIDE SEQUENCE [LARGE SCALE GENOMIC DNA]</scope>
    <source>
        <strain evidence="11 12">SORGH_AS_1126</strain>
    </source>
</reference>
<evidence type="ECO:0000313" key="12">
    <source>
        <dbReference type="Proteomes" id="UP001224781"/>
    </source>
</evidence>
<dbReference type="CDD" id="cd00082">
    <property type="entry name" value="HisKA"/>
    <property type="match status" value="1"/>
</dbReference>
<dbReference type="InterPro" id="IPR005467">
    <property type="entry name" value="His_kinase_dom"/>
</dbReference>
<dbReference type="PROSITE" id="PS50109">
    <property type="entry name" value="HIS_KIN"/>
    <property type="match status" value="1"/>
</dbReference>
<dbReference type="Pfam" id="PF02518">
    <property type="entry name" value="HATPase_c"/>
    <property type="match status" value="1"/>
</dbReference>
<keyword evidence="5" id="KW-0547">Nucleotide-binding</keyword>
<accession>A0ABU0UFP6</accession>
<dbReference type="Gene3D" id="3.30.565.10">
    <property type="entry name" value="Histidine kinase-like ATPase, C-terminal domain"/>
    <property type="match status" value="1"/>
</dbReference>
<evidence type="ECO:0000256" key="8">
    <source>
        <dbReference type="ARBA" id="ARBA00023012"/>
    </source>
</evidence>
<dbReference type="RefSeq" id="WP_306928750.1">
    <property type="nucleotide sequence ID" value="NZ_JAUTBL010000001.1"/>
</dbReference>
<evidence type="ECO:0000256" key="7">
    <source>
        <dbReference type="ARBA" id="ARBA00022840"/>
    </source>
</evidence>
<keyword evidence="7" id="KW-0067">ATP-binding</keyword>
<dbReference type="Gene3D" id="3.30.450.20">
    <property type="entry name" value="PAS domain"/>
    <property type="match status" value="1"/>
</dbReference>
<gene>
    <name evidence="11" type="ORF">QE408_000815</name>
</gene>
<dbReference type="InterPro" id="IPR003594">
    <property type="entry name" value="HATPase_dom"/>
</dbReference>
<dbReference type="InterPro" id="IPR036890">
    <property type="entry name" value="HATPase_C_sf"/>
</dbReference>
<dbReference type="PANTHER" id="PTHR43065:SF10">
    <property type="entry name" value="PEROXIDE STRESS-ACTIVATED HISTIDINE KINASE MAK3"/>
    <property type="match status" value="1"/>
</dbReference>
<keyword evidence="8" id="KW-0902">Two-component regulatory system</keyword>
<dbReference type="PANTHER" id="PTHR43065">
    <property type="entry name" value="SENSOR HISTIDINE KINASE"/>
    <property type="match status" value="1"/>
</dbReference>
<dbReference type="CDD" id="cd00130">
    <property type="entry name" value="PAS"/>
    <property type="match status" value="1"/>
</dbReference>
<name>A0ABU0UFP6_9HYPH</name>
<dbReference type="PRINTS" id="PR00344">
    <property type="entry name" value="BCTRLSENSOR"/>
</dbReference>
<organism evidence="11 12">
    <name type="scientific">Agrobacterium larrymoorei</name>
    <dbReference type="NCBI Taxonomy" id="160699"/>
    <lineage>
        <taxon>Bacteria</taxon>
        <taxon>Pseudomonadati</taxon>
        <taxon>Pseudomonadota</taxon>
        <taxon>Alphaproteobacteria</taxon>
        <taxon>Hyphomicrobiales</taxon>
        <taxon>Rhizobiaceae</taxon>
        <taxon>Rhizobium/Agrobacterium group</taxon>
        <taxon>Agrobacterium</taxon>
    </lineage>
</organism>
<dbReference type="EC" id="2.7.13.3" evidence="2"/>
<feature type="domain" description="PAS" evidence="10">
    <location>
        <begin position="164"/>
        <end position="236"/>
    </location>
</feature>
<evidence type="ECO:0000256" key="3">
    <source>
        <dbReference type="ARBA" id="ARBA00022553"/>
    </source>
</evidence>
<evidence type="ECO:0000259" key="9">
    <source>
        <dbReference type="PROSITE" id="PS50109"/>
    </source>
</evidence>
<dbReference type="NCBIfam" id="TIGR00229">
    <property type="entry name" value="sensory_box"/>
    <property type="match status" value="1"/>
</dbReference>
<dbReference type="Gene3D" id="1.10.287.130">
    <property type="match status" value="1"/>
</dbReference>
<dbReference type="Pfam" id="PF00512">
    <property type="entry name" value="HisKA"/>
    <property type="match status" value="1"/>
</dbReference>
<dbReference type="InterPro" id="IPR035965">
    <property type="entry name" value="PAS-like_dom_sf"/>
</dbReference>
<comment type="caution">
    <text evidence="11">The sequence shown here is derived from an EMBL/GenBank/DDBJ whole genome shotgun (WGS) entry which is preliminary data.</text>
</comment>
<dbReference type="EMBL" id="JAUTBL010000001">
    <property type="protein sequence ID" value="MDQ1183693.1"/>
    <property type="molecule type" value="Genomic_DNA"/>
</dbReference>
<evidence type="ECO:0000313" key="11">
    <source>
        <dbReference type="EMBL" id="MDQ1183693.1"/>
    </source>
</evidence>
<evidence type="ECO:0000256" key="2">
    <source>
        <dbReference type="ARBA" id="ARBA00012438"/>
    </source>
</evidence>
<protein>
    <recommendedName>
        <fullName evidence="2">histidine kinase</fullName>
        <ecNumber evidence="2">2.7.13.3</ecNumber>
    </recommendedName>
</protein>
<comment type="catalytic activity">
    <reaction evidence="1">
        <text>ATP + protein L-histidine = ADP + protein N-phospho-L-histidine.</text>
        <dbReference type="EC" id="2.7.13.3"/>
    </reaction>
</comment>
<keyword evidence="4" id="KW-0808">Transferase</keyword>
<dbReference type="PROSITE" id="PS50112">
    <property type="entry name" value="PAS"/>
    <property type="match status" value="1"/>
</dbReference>
<keyword evidence="6" id="KW-0418">Kinase</keyword>
<keyword evidence="12" id="KW-1185">Reference proteome</keyword>
<dbReference type="SUPFAM" id="SSF47384">
    <property type="entry name" value="Homodimeric domain of signal transducing histidine kinase"/>
    <property type="match status" value="1"/>
</dbReference>
<proteinExistence type="predicted"/>
<dbReference type="SUPFAM" id="SSF55874">
    <property type="entry name" value="ATPase domain of HSP90 chaperone/DNA topoisomerase II/histidine kinase"/>
    <property type="match status" value="1"/>
</dbReference>
<dbReference type="Gene3D" id="6.10.250.2580">
    <property type="match status" value="1"/>
</dbReference>
<evidence type="ECO:0000259" key="10">
    <source>
        <dbReference type="PROSITE" id="PS50112"/>
    </source>
</evidence>
<evidence type="ECO:0000256" key="5">
    <source>
        <dbReference type="ARBA" id="ARBA00022741"/>
    </source>
</evidence>
<dbReference type="InterPro" id="IPR004358">
    <property type="entry name" value="Sig_transdc_His_kin-like_C"/>
</dbReference>
<dbReference type="InterPro" id="IPR000014">
    <property type="entry name" value="PAS"/>
</dbReference>
<dbReference type="SMART" id="SM00388">
    <property type="entry name" value="HisKA"/>
    <property type="match status" value="1"/>
</dbReference>
<dbReference type="SUPFAM" id="SSF55785">
    <property type="entry name" value="PYP-like sensor domain (PAS domain)"/>
    <property type="match status" value="1"/>
</dbReference>
<dbReference type="InterPro" id="IPR003661">
    <property type="entry name" value="HisK_dim/P_dom"/>
</dbReference>
<evidence type="ECO:0000256" key="4">
    <source>
        <dbReference type="ARBA" id="ARBA00022679"/>
    </source>
</evidence>
<dbReference type="Proteomes" id="UP001224781">
    <property type="component" value="Unassembled WGS sequence"/>
</dbReference>
<dbReference type="SMART" id="SM00387">
    <property type="entry name" value="HATPase_c"/>
    <property type="match status" value="1"/>
</dbReference>
<dbReference type="InterPro" id="IPR036097">
    <property type="entry name" value="HisK_dim/P_sf"/>
</dbReference>
<keyword evidence="3" id="KW-0597">Phosphoprotein</keyword>
<evidence type="ECO:0000256" key="6">
    <source>
        <dbReference type="ARBA" id="ARBA00022777"/>
    </source>
</evidence>
<evidence type="ECO:0000256" key="1">
    <source>
        <dbReference type="ARBA" id="ARBA00000085"/>
    </source>
</evidence>
<sequence length="567" mass="62723">MLRVNGLFEPQELKHCIRDLVALSTLPTSWKDYNSQQIAESVAAELISMLNADIIYVSSPGLGDDAPVEVIRTSFVSSAEAIDRIKTIVRGAWLDKRKQAFGIGNTFGNGELHFASAPIGFGENAGIVAGSLHPHFPSDAHRLLLEIAASHATLAIERGYADAQQLRMASLVERSSELVGFVRLEGSVDYLNKAGCELLGLSGPQEARHLNIIDFITPDERSRARRKLLPQVMETGRWLGELNFRHFKTGEDIPFLVDWFRIDDLLTGRSTNMATVSRDLRGQKKVDKNLQRLNVLLEQRVSERNSELAEALKRLTFEAAEHALADVRAQELQLELLHASRLSAVGQIAGALAHELKQPLTALTNLVNAGRHMISKNTHTVESVQEVLHEASAQALRAGEIVRRLREFVKRGETEMRIEKLPDLIREASALASMGSGTHGVRTKLKFDPRADAVLGNRVQLQQVMLNLIRNAHEAMVESERRELVVSTSRLDEETIEISVADCGPGVPDEIAEHLFEPFHTTKPDGMGLGLSICRIIVEAHGGTLQYEPNLGGGAIFRINFTFPREQ</sequence>